<feature type="region of interest" description="Disordered" evidence="1">
    <location>
        <begin position="138"/>
        <end position="208"/>
    </location>
</feature>
<organism evidence="2 3">
    <name type="scientific">Cuscuta campestris</name>
    <dbReference type="NCBI Taxonomy" id="132261"/>
    <lineage>
        <taxon>Eukaryota</taxon>
        <taxon>Viridiplantae</taxon>
        <taxon>Streptophyta</taxon>
        <taxon>Embryophyta</taxon>
        <taxon>Tracheophyta</taxon>
        <taxon>Spermatophyta</taxon>
        <taxon>Magnoliopsida</taxon>
        <taxon>eudicotyledons</taxon>
        <taxon>Gunneridae</taxon>
        <taxon>Pentapetalae</taxon>
        <taxon>asterids</taxon>
        <taxon>lamiids</taxon>
        <taxon>Solanales</taxon>
        <taxon>Convolvulaceae</taxon>
        <taxon>Cuscuteae</taxon>
        <taxon>Cuscuta</taxon>
        <taxon>Cuscuta subgen. Grammica</taxon>
        <taxon>Cuscuta sect. Cleistogrammica</taxon>
    </lineage>
</organism>
<dbReference type="PANTHER" id="PTHR33223">
    <property type="entry name" value="CCHC-TYPE DOMAIN-CONTAINING PROTEIN"/>
    <property type="match status" value="1"/>
</dbReference>
<accession>A0A484MVP1</accession>
<reference evidence="2 3" key="1">
    <citation type="submission" date="2018-04" db="EMBL/GenBank/DDBJ databases">
        <authorList>
            <person name="Vogel A."/>
        </authorList>
    </citation>
    <scope>NUCLEOTIDE SEQUENCE [LARGE SCALE GENOMIC DNA]</scope>
</reference>
<dbReference type="PANTHER" id="PTHR33223:SF3">
    <property type="match status" value="1"/>
</dbReference>
<dbReference type="OrthoDB" id="1298831at2759"/>
<evidence type="ECO:0000313" key="2">
    <source>
        <dbReference type="EMBL" id="VFQ92981.1"/>
    </source>
</evidence>
<protein>
    <recommendedName>
        <fullName evidence="4">Retrotransposon gag domain-containing protein</fullName>
    </recommendedName>
</protein>
<sequence>MNLLSSRRMNSEEWPHFWVHLPDAVGGIGLTHNLNPQKYMVMHYHSVENGFRLPLHGLLHDICRHFGFAPGQLTANAHKYVASYILRCCTLARVSSPERFKAPSVVESNPVGSSSGNQTQCDSTALAIHKPAAAPEAVPISAIPGLRRPTPSQKRPREGVTDDDFFPKKGKGDGTSALPNPLTTSSGTKSTTPTAVSGGLELPNPDSLDREGDELLDQLALKRPTVQPLPEANLEKMRESVQGPAIPQARPDLLAFNALHLMEQLSDFCMRLRSGRVIGDIEVNGSNSEVSVSEPNSFNSKFVAESEDRPANLLAVDLFDSCSDSIFDNLFEIKSEPKMTTLRELAAPNLNVQPLSITYAELEKPLKLNSGFINLLPKFHGLPGEDPFRHISEFLITCGAMVPEGVAQDQIRLRAFPFSLADKAKDWLYYMPAGLLPTERGNVDAASGGALVNKTPEQARELFNLIAQNTQQFGTRETLVKKVNEIGNSFIENKLTKLTNAISQLTTVGGVKGKPCGVCCLEGHRTDACPTLQHPEVSFSTIFES</sequence>
<name>A0A484MVP1_9ASTE</name>
<dbReference type="Proteomes" id="UP000595140">
    <property type="component" value="Unassembled WGS sequence"/>
</dbReference>
<evidence type="ECO:0008006" key="4">
    <source>
        <dbReference type="Google" id="ProtNLM"/>
    </source>
</evidence>
<feature type="compositionally biased region" description="Basic and acidic residues" evidence="1">
    <location>
        <begin position="155"/>
        <end position="172"/>
    </location>
</feature>
<dbReference type="AlphaFoldDB" id="A0A484MVP1"/>
<evidence type="ECO:0000313" key="3">
    <source>
        <dbReference type="Proteomes" id="UP000595140"/>
    </source>
</evidence>
<keyword evidence="3" id="KW-1185">Reference proteome</keyword>
<dbReference type="EMBL" id="OOIL02004716">
    <property type="protein sequence ID" value="VFQ92981.1"/>
    <property type="molecule type" value="Genomic_DNA"/>
</dbReference>
<proteinExistence type="predicted"/>
<gene>
    <name evidence="2" type="ORF">CCAM_LOCUS34757</name>
</gene>
<evidence type="ECO:0000256" key="1">
    <source>
        <dbReference type="SAM" id="MobiDB-lite"/>
    </source>
</evidence>
<feature type="compositionally biased region" description="Low complexity" evidence="1">
    <location>
        <begin position="183"/>
        <end position="194"/>
    </location>
</feature>